<comment type="caution">
    <text evidence="2">The sequence shown here is derived from an EMBL/GenBank/DDBJ whole genome shotgun (WGS) entry which is preliminary data.</text>
</comment>
<keyword evidence="1" id="KW-0812">Transmembrane</keyword>
<dbReference type="EMBL" id="CAMGYJ010000011">
    <property type="protein sequence ID" value="CAI0626659.1"/>
    <property type="molecule type" value="Genomic_DNA"/>
</dbReference>
<gene>
    <name evidence="2" type="ORF">LITE_LOCUS50949</name>
</gene>
<sequence length="62" mass="6777">MAYLLGSSMSYLIEIGKLELIMFLGKLILLLTSLLIGVIRLILAHIASMCATQNLGDGFFTM</sequence>
<keyword evidence="1" id="KW-0472">Membrane</keyword>
<evidence type="ECO:0000313" key="3">
    <source>
        <dbReference type="Proteomes" id="UP001154282"/>
    </source>
</evidence>
<proteinExistence type="predicted"/>
<evidence type="ECO:0000256" key="1">
    <source>
        <dbReference type="SAM" id="Phobius"/>
    </source>
</evidence>
<name>A0AAV0S0I0_9ROSI</name>
<organism evidence="2 3">
    <name type="scientific">Linum tenue</name>
    <dbReference type="NCBI Taxonomy" id="586396"/>
    <lineage>
        <taxon>Eukaryota</taxon>
        <taxon>Viridiplantae</taxon>
        <taxon>Streptophyta</taxon>
        <taxon>Embryophyta</taxon>
        <taxon>Tracheophyta</taxon>
        <taxon>Spermatophyta</taxon>
        <taxon>Magnoliopsida</taxon>
        <taxon>eudicotyledons</taxon>
        <taxon>Gunneridae</taxon>
        <taxon>Pentapetalae</taxon>
        <taxon>rosids</taxon>
        <taxon>fabids</taxon>
        <taxon>Malpighiales</taxon>
        <taxon>Linaceae</taxon>
        <taxon>Linum</taxon>
    </lineage>
</organism>
<feature type="transmembrane region" description="Helical" evidence="1">
    <location>
        <begin position="20"/>
        <end position="43"/>
    </location>
</feature>
<dbReference type="AlphaFoldDB" id="A0AAV0S0I0"/>
<accession>A0AAV0S0I0</accession>
<keyword evidence="3" id="KW-1185">Reference proteome</keyword>
<protein>
    <submittedName>
        <fullName evidence="2">Uncharacterized protein</fullName>
    </submittedName>
</protein>
<dbReference type="Proteomes" id="UP001154282">
    <property type="component" value="Unassembled WGS sequence"/>
</dbReference>
<evidence type="ECO:0000313" key="2">
    <source>
        <dbReference type="EMBL" id="CAI0626659.1"/>
    </source>
</evidence>
<reference evidence="2" key="1">
    <citation type="submission" date="2022-08" db="EMBL/GenBank/DDBJ databases">
        <authorList>
            <person name="Gutierrez-Valencia J."/>
        </authorList>
    </citation>
    <scope>NUCLEOTIDE SEQUENCE</scope>
</reference>
<keyword evidence="1" id="KW-1133">Transmembrane helix</keyword>